<feature type="region of interest" description="Disordered" evidence="1">
    <location>
        <begin position="1"/>
        <end position="28"/>
    </location>
</feature>
<name>A0A1I7YF68_9BILA</name>
<evidence type="ECO:0000313" key="3">
    <source>
        <dbReference type="WBParaSite" id="L893_g15779.t1"/>
    </source>
</evidence>
<accession>A0A1I7YF68</accession>
<dbReference type="Proteomes" id="UP000095287">
    <property type="component" value="Unplaced"/>
</dbReference>
<keyword evidence="2" id="KW-1185">Reference proteome</keyword>
<evidence type="ECO:0000256" key="1">
    <source>
        <dbReference type="SAM" id="MobiDB-lite"/>
    </source>
</evidence>
<protein>
    <submittedName>
        <fullName evidence="3">Uncharacterized protein</fullName>
    </submittedName>
</protein>
<dbReference type="AlphaFoldDB" id="A0A1I7YF68"/>
<evidence type="ECO:0000313" key="2">
    <source>
        <dbReference type="Proteomes" id="UP000095287"/>
    </source>
</evidence>
<sequence length="109" mass="12219">MTTQDVGRMHWKNASSSFSRSRTSNDVRKCPSIQCPTYRNCIISSNMAKKKKRSLCPAGGAFVVARIPDTRRASSSIAVILVLEPRAACEYRLYPFQSHIHSESVTTLR</sequence>
<dbReference type="WBParaSite" id="L893_g15779.t1">
    <property type="protein sequence ID" value="L893_g15779.t1"/>
    <property type="gene ID" value="L893_g15779"/>
</dbReference>
<proteinExistence type="predicted"/>
<reference evidence="3" key="1">
    <citation type="submission" date="2016-11" db="UniProtKB">
        <authorList>
            <consortium name="WormBaseParasite"/>
        </authorList>
    </citation>
    <scope>IDENTIFICATION</scope>
</reference>
<organism evidence="2 3">
    <name type="scientific">Steinernema glaseri</name>
    <dbReference type="NCBI Taxonomy" id="37863"/>
    <lineage>
        <taxon>Eukaryota</taxon>
        <taxon>Metazoa</taxon>
        <taxon>Ecdysozoa</taxon>
        <taxon>Nematoda</taxon>
        <taxon>Chromadorea</taxon>
        <taxon>Rhabditida</taxon>
        <taxon>Tylenchina</taxon>
        <taxon>Panagrolaimomorpha</taxon>
        <taxon>Strongyloidoidea</taxon>
        <taxon>Steinernematidae</taxon>
        <taxon>Steinernema</taxon>
    </lineage>
</organism>